<evidence type="ECO:0000313" key="4">
    <source>
        <dbReference type="Proteomes" id="UP001176961"/>
    </source>
</evidence>
<protein>
    <submittedName>
        <fullName evidence="3">Uncharacterized protein</fullName>
    </submittedName>
</protein>
<keyword evidence="1" id="KW-0812">Transmembrane</keyword>
<reference evidence="3" key="1">
    <citation type="submission" date="2023-07" db="EMBL/GenBank/DDBJ databases">
        <authorList>
            <consortium name="CYATHOMIX"/>
        </authorList>
    </citation>
    <scope>NUCLEOTIDE SEQUENCE</scope>
    <source>
        <strain evidence="3">N/A</strain>
    </source>
</reference>
<dbReference type="AlphaFoldDB" id="A0AA36DRE7"/>
<evidence type="ECO:0000313" key="2">
    <source>
        <dbReference type="EMBL" id="CAJ0592324.1"/>
    </source>
</evidence>
<evidence type="ECO:0000256" key="1">
    <source>
        <dbReference type="SAM" id="Phobius"/>
    </source>
</evidence>
<evidence type="ECO:0000313" key="3">
    <source>
        <dbReference type="EMBL" id="CAJ0592325.1"/>
    </source>
</evidence>
<dbReference type="EMBL" id="CATQJL010000074">
    <property type="protein sequence ID" value="CAJ0592325.1"/>
    <property type="molecule type" value="Genomic_DNA"/>
</dbReference>
<keyword evidence="4" id="KW-1185">Reference proteome</keyword>
<accession>A0AA36DRE7</accession>
<gene>
    <name evidence="2" type="ORF">CYNAS_LOCUS4307</name>
    <name evidence="3" type="ORF">CYNAS_LOCUS4308</name>
</gene>
<keyword evidence="1" id="KW-0472">Membrane</keyword>
<keyword evidence="1" id="KW-1133">Transmembrane helix</keyword>
<sequence length="359" mass="40725">MSKDILTGNAIIAYDIDDTQPWGAIPVMIDPDMTKVLIDSAKLSGTKKSTVLYPVGRWTMSALILILGMYLALIGIVAGFFVFKKYYVKTHKTAYEMVHPVEHEYWRRHPAMYDLKMRFLHRSLLGERLAITITMHYGPISYEDHIKGTNRHYYRRAESWVSTPAHQLQSNGYLKCEGIHDSIIFWGVPCYVKILNCTKFDKTATVDGQYVIAQDTAATLHDYMQSNATLDFIKGMGKTSLPAMDLQKMMMIDCINNQNIQEVVNMEIKQSKDVCIDKLTSTEGKELEITANINSQNQIKAVLQGYIAKALHSKYGVEQYQVLLRLTDSYRGRCRDDLTGIGKVPEVQGWTMTGGGMHE</sequence>
<comment type="caution">
    <text evidence="3">The sequence shown here is derived from an EMBL/GenBank/DDBJ whole genome shotgun (WGS) entry which is preliminary data.</text>
</comment>
<feature type="transmembrane region" description="Helical" evidence="1">
    <location>
        <begin position="58"/>
        <end position="83"/>
    </location>
</feature>
<dbReference type="EMBL" id="CATQJL010000074">
    <property type="protein sequence ID" value="CAJ0592324.1"/>
    <property type="molecule type" value="Genomic_DNA"/>
</dbReference>
<proteinExistence type="predicted"/>
<dbReference type="Proteomes" id="UP001176961">
    <property type="component" value="Unassembled WGS sequence"/>
</dbReference>
<organism evidence="3 4">
    <name type="scientific">Cylicocyclus nassatus</name>
    <name type="common">Nematode worm</name>
    <dbReference type="NCBI Taxonomy" id="53992"/>
    <lineage>
        <taxon>Eukaryota</taxon>
        <taxon>Metazoa</taxon>
        <taxon>Ecdysozoa</taxon>
        <taxon>Nematoda</taxon>
        <taxon>Chromadorea</taxon>
        <taxon>Rhabditida</taxon>
        <taxon>Rhabditina</taxon>
        <taxon>Rhabditomorpha</taxon>
        <taxon>Strongyloidea</taxon>
        <taxon>Strongylidae</taxon>
        <taxon>Cylicocyclus</taxon>
    </lineage>
</organism>
<name>A0AA36DRE7_CYLNA</name>